<dbReference type="SUPFAM" id="SSF81665">
    <property type="entry name" value="Calcium ATPase, transmembrane domain M"/>
    <property type="match status" value="1"/>
</dbReference>
<dbReference type="Pfam" id="PF00122">
    <property type="entry name" value="E1-E2_ATPase"/>
    <property type="match status" value="1"/>
</dbReference>
<reference evidence="15 16" key="1">
    <citation type="submission" date="2017-06" db="EMBL/GenBank/DDBJ databases">
        <authorList>
            <person name="Kim H.J."/>
            <person name="Triplett B.A."/>
        </authorList>
    </citation>
    <scope>NUCLEOTIDE SEQUENCE [LARGE SCALE GENOMIC DNA]</scope>
    <source>
        <strain evidence="15 16">SCA</strain>
    </source>
</reference>
<keyword evidence="3" id="KW-0104">Cadmium</keyword>
<evidence type="ECO:0000256" key="9">
    <source>
        <dbReference type="ARBA" id="ARBA00022989"/>
    </source>
</evidence>
<feature type="transmembrane region" description="Helical" evidence="13">
    <location>
        <begin position="668"/>
        <end position="685"/>
    </location>
</feature>
<protein>
    <recommendedName>
        <fullName evidence="11">Cd(2+)-exporting ATPase</fullName>
        <ecNumber evidence="11">7.2.2.21</ecNumber>
    </recommendedName>
</protein>
<dbReference type="SUPFAM" id="SSF55008">
    <property type="entry name" value="HMA, heavy metal-associated domain"/>
    <property type="match status" value="1"/>
</dbReference>
<sequence>MEKLEGVKKTGKEGQNTFLVEGVDCPNCALKVERRIQMIEGIKEATLNFSTSKLYVKHDGQIEEILQALKETGHQGRLLEATRKNKGIQQEVAWYQNKKTVMTFISGIFIVFGFMVQFLSSNRDISTPLFALAMISGGYYVAKSGLFALKSFSLDMNFLMMVAAIGAALLGEWSEGAAVVFLFSVGNTLQVYTMDKTRKSISQLMELAPNEALLKTLSGEIMVPVEELSIGDLVIIKPGERIPIDGVVAKGYSSVNQAPITGESIPVEKAEGNEVFAGTINQQGLLEIKVTKLVEDTTLSKIMNMVEEAQAQKAPSQQFVDKFAKYYTPIVVLLAIFIAVIPPIFLGVEFAPWIKKALILLVISCPCALVISTPVSIVSAIGNASKEGILIKGGAHLEETGKITAIAFDKTGTLTVGRPSVVDIDRTSSHSREEALKIAASLEKASEHPIGRAIVEKAALEGITLDLNLEEFEAIIGKGIKGKVGGEIYYLGNSRLFQEISIEMKDIKEKIEGYQKEGKTVILLGDEERVISIFTVADEVRSMSKNAIQQLKKAGIEKTIMLTGDHPNTAAAVANATGIEEFKGQLLPEDKLQVIKNLVVEYKNVAMVGDGINDTPALATASVGIAMGAAGTDAALETADIALMGDDLNKLAYTVLLSRRALKIIRENIIFSIFIKVVFLILTFMGRANLWMAVFADTGASIIVILNGMRLLKKNKKS</sequence>
<dbReference type="GO" id="GO:0046872">
    <property type="term" value="F:metal ion binding"/>
    <property type="evidence" value="ECO:0007669"/>
    <property type="project" value="UniProtKB-KW"/>
</dbReference>
<keyword evidence="4 13" id="KW-0812">Transmembrane</keyword>
<dbReference type="InterPro" id="IPR006121">
    <property type="entry name" value="HMA_dom"/>
</dbReference>
<accession>A0A239EDI4</accession>
<dbReference type="InterPro" id="IPR001757">
    <property type="entry name" value="P_typ_ATPase"/>
</dbReference>
<dbReference type="PROSITE" id="PS00154">
    <property type="entry name" value="ATPASE_E1_E2"/>
    <property type="match status" value="1"/>
</dbReference>
<keyword evidence="13" id="KW-1003">Cell membrane</keyword>
<dbReference type="NCBIfam" id="TIGR01494">
    <property type="entry name" value="ATPase_P-type"/>
    <property type="match status" value="1"/>
</dbReference>
<dbReference type="OrthoDB" id="9760364at2"/>
<dbReference type="PROSITE" id="PS50846">
    <property type="entry name" value="HMA_2"/>
    <property type="match status" value="1"/>
</dbReference>
<evidence type="ECO:0000256" key="5">
    <source>
        <dbReference type="ARBA" id="ARBA00022723"/>
    </source>
</evidence>
<keyword evidence="9 13" id="KW-1133">Transmembrane helix</keyword>
<dbReference type="InterPro" id="IPR027256">
    <property type="entry name" value="P-typ_ATPase_IB"/>
</dbReference>
<keyword evidence="8" id="KW-1278">Translocase</keyword>
<feature type="transmembrane region" description="Helical" evidence="13">
    <location>
        <begin position="691"/>
        <end position="712"/>
    </location>
</feature>
<evidence type="ECO:0000313" key="16">
    <source>
        <dbReference type="Proteomes" id="UP000198304"/>
    </source>
</evidence>
<dbReference type="NCBIfam" id="TIGR01512">
    <property type="entry name" value="ATPase-IB2_Cd"/>
    <property type="match status" value="1"/>
</dbReference>
<dbReference type="Gene3D" id="3.30.70.100">
    <property type="match status" value="1"/>
</dbReference>
<comment type="catalytic activity">
    <reaction evidence="12">
        <text>Cd(2+)(in) + ATP + H2O = Cd(2+)(out) + ADP + phosphate + H(+)</text>
        <dbReference type="Rhea" id="RHEA:12132"/>
        <dbReference type="ChEBI" id="CHEBI:15377"/>
        <dbReference type="ChEBI" id="CHEBI:15378"/>
        <dbReference type="ChEBI" id="CHEBI:30616"/>
        <dbReference type="ChEBI" id="CHEBI:43474"/>
        <dbReference type="ChEBI" id="CHEBI:48775"/>
        <dbReference type="ChEBI" id="CHEBI:456216"/>
        <dbReference type="EC" id="7.2.2.21"/>
    </reaction>
</comment>
<keyword evidence="7 13" id="KW-0067">ATP-binding</keyword>
<dbReference type="InterPro" id="IPR036412">
    <property type="entry name" value="HAD-like_sf"/>
</dbReference>
<dbReference type="PRINTS" id="PR00119">
    <property type="entry name" value="CATATPASE"/>
</dbReference>
<feature type="transmembrane region" description="Helical" evidence="13">
    <location>
        <begin position="125"/>
        <end position="142"/>
    </location>
</feature>
<dbReference type="RefSeq" id="WP_089283023.1">
    <property type="nucleotide sequence ID" value="NZ_FZOJ01000009.1"/>
</dbReference>
<evidence type="ECO:0000256" key="1">
    <source>
        <dbReference type="ARBA" id="ARBA00004651"/>
    </source>
</evidence>
<dbReference type="Pfam" id="PF00702">
    <property type="entry name" value="Hydrolase"/>
    <property type="match status" value="1"/>
</dbReference>
<dbReference type="CDD" id="cd00371">
    <property type="entry name" value="HMA"/>
    <property type="match status" value="1"/>
</dbReference>
<keyword evidence="5 13" id="KW-0479">Metal-binding</keyword>
<dbReference type="EMBL" id="FZOJ01000009">
    <property type="protein sequence ID" value="SNS42073.1"/>
    <property type="molecule type" value="Genomic_DNA"/>
</dbReference>
<evidence type="ECO:0000313" key="15">
    <source>
        <dbReference type="EMBL" id="SNS42073.1"/>
    </source>
</evidence>
<dbReference type="GO" id="GO:0005886">
    <property type="term" value="C:plasma membrane"/>
    <property type="evidence" value="ECO:0007669"/>
    <property type="project" value="UniProtKB-SubCell"/>
</dbReference>
<dbReference type="InterPro" id="IPR036163">
    <property type="entry name" value="HMA_dom_sf"/>
</dbReference>
<evidence type="ECO:0000256" key="2">
    <source>
        <dbReference type="ARBA" id="ARBA00006024"/>
    </source>
</evidence>
<feature type="transmembrane region" description="Helical" evidence="13">
    <location>
        <begin position="326"/>
        <end position="345"/>
    </location>
</feature>
<keyword evidence="6 13" id="KW-0547">Nucleotide-binding</keyword>
<keyword evidence="16" id="KW-1185">Reference proteome</keyword>
<dbReference type="Proteomes" id="UP000198304">
    <property type="component" value="Unassembled WGS sequence"/>
</dbReference>
<dbReference type="SFLD" id="SFLDS00003">
    <property type="entry name" value="Haloacid_Dehalogenase"/>
    <property type="match status" value="1"/>
</dbReference>
<dbReference type="SUPFAM" id="SSF56784">
    <property type="entry name" value="HAD-like"/>
    <property type="match status" value="1"/>
</dbReference>
<dbReference type="InterPro" id="IPR023214">
    <property type="entry name" value="HAD_sf"/>
</dbReference>
<evidence type="ECO:0000256" key="10">
    <source>
        <dbReference type="ARBA" id="ARBA00023136"/>
    </source>
</evidence>
<dbReference type="GO" id="GO:0005524">
    <property type="term" value="F:ATP binding"/>
    <property type="evidence" value="ECO:0007669"/>
    <property type="project" value="UniProtKB-UniRule"/>
</dbReference>
<proteinExistence type="inferred from homology"/>
<dbReference type="InterPro" id="IPR023299">
    <property type="entry name" value="ATPase_P-typ_cyto_dom_N"/>
</dbReference>
<feature type="transmembrane region" description="Helical" evidence="13">
    <location>
        <begin position="357"/>
        <end position="382"/>
    </location>
</feature>
<evidence type="ECO:0000259" key="14">
    <source>
        <dbReference type="PROSITE" id="PS50846"/>
    </source>
</evidence>
<dbReference type="SFLD" id="SFLDF00027">
    <property type="entry name" value="p-type_atpase"/>
    <property type="match status" value="1"/>
</dbReference>
<dbReference type="PANTHER" id="PTHR48085">
    <property type="entry name" value="CADMIUM/ZINC-TRANSPORTING ATPASE HMA2-RELATED"/>
    <property type="match status" value="1"/>
</dbReference>
<evidence type="ECO:0000256" key="13">
    <source>
        <dbReference type="RuleBase" id="RU362081"/>
    </source>
</evidence>
<feature type="domain" description="HMA" evidence="14">
    <location>
        <begin position="14"/>
        <end position="77"/>
    </location>
</feature>
<dbReference type="SFLD" id="SFLDG00002">
    <property type="entry name" value="C1.7:_P-type_atpase_like"/>
    <property type="match status" value="1"/>
</dbReference>
<comment type="subcellular location">
    <subcellularLocation>
        <location evidence="1">Cell membrane</location>
        <topology evidence="1">Multi-pass membrane protein</topology>
    </subcellularLocation>
</comment>
<evidence type="ECO:0000256" key="11">
    <source>
        <dbReference type="ARBA" id="ARBA00039103"/>
    </source>
</evidence>
<dbReference type="Gene3D" id="3.40.1110.10">
    <property type="entry name" value="Calcium-transporting ATPase, cytoplasmic domain N"/>
    <property type="match status" value="1"/>
</dbReference>
<feature type="transmembrane region" description="Helical" evidence="13">
    <location>
        <begin position="101"/>
        <end position="119"/>
    </location>
</feature>
<comment type="similarity">
    <text evidence="2 13">Belongs to the cation transport ATPase (P-type) (TC 3.A.3) family. Type IB subfamily.</text>
</comment>
<dbReference type="InterPro" id="IPR023298">
    <property type="entry name" value="ATPase_P-typ_TM_dom_sf"/>
</dbReference>
<dbReference type="InterPro" id="IPR059000">
    <property type="entry name" value="ATPase_P-type_domA"/>
</dbReference>
<dbReference type="SUPFAM" id="SSF81653">
    <property type="entry name" value="Calcium ATPase, transduction domain A"/>
    <property type="match status" value="1"/>
</dbReference>
<dbReference type="Pfam" id="PF00403">
    <property type="entry name" value="HMA"/>
    <property type="match status" value="1"/>
</dbReference>
<dbReference type="AlphaFoldDB" id="A0A239EDI4"/>
<dbReference type="NCBIfam" id="TIGR01525">
    <property type="entry name" value="ATPase-IB_hvy"/>
    <property type="match status" value="1"/>
</dbReference>
<dbReference type="GO" id="GO:0008551">
    <property type="term" value="F:P-type cadmium transporter activity"/>
    <property type="evidence" value="ECO:0007669"/>
    <property type="project" value="UniProtKB-EC"/>
</dbReference>
<dbReference type="GO" id="GO:0016887">
    <property type="term" value="F:ATP hydrolysis activity"/>
    <property type="evidence" value="ECO:0007669"/>
    <property type="project" value="InterPro"/>
</dbReference>
<dbReference type="PRINTS" id="PR00941">
    <property type="entry name" value="CDATPASE"/>
</dbReference>
<dbReference type="Gene3D" id="3.40.50.1000">
    <property type="entry name" value="HAD superfamily/HAD-like"/>
    <property type="match status" value="1"/>
</dbReference>
<dbReference type="PROSITE" id="PS01229">
    <property type="entry name" value="COF_2"/>
    <property type="match status" value="1"/>
</dbReference>
<evidence type="ECO:0000256" key="8">
    <source>
        <dbReference type="ARBA" id="ARBA00022967"/>
    </source>
</evidence>
<dbReference type="EC" id="7.2.2.21" evidence="11"/>
<dbReference type="InterPro" id="IPR051014">
    <property type="entry name" value="Cation_Transport_ATPase_IB"/>
</dbReference>
<evidence type="ECO:0000256" key="6">
    <source>
        <dbReference type="ARBA" id="ARBA00022741"/>
    </source>
</evidence>
<dbReference type="NCBIfam" id="TIGR01511">
    <property type="entry name" value="ATPase-IB1_Cu"/>
    <property type="match status" value="1"/>
</dbReference>
<name>A0A239EDI4_9FIRM</name>
<evidence type="ECO:0000256" key="4">
    <source>
        <dbReference type="ARBA" id="ARBA00022692"/>
    </source>
</evidence>
<evidence type="ECO:0000256" key="7">
    <source>
        <dbReference type="ARBA" id="ARBA00022840"/>
    </source>
</evidence>
<dbReference type="InterPro" id="IPR044492">
    <property type="entry name" value="P_typ_ATPase_HD_dom"/>
</dbReference>
<gene>
    <name evidence="15" type="ORF">SAMN05446037_1009167</name>
</gene>
<dbReference type="FunFam" id="2.70.150.10:FF:000002">
    <property type="entry name" value="Copper-transporting ATPase 1, putative"/>
    <property type="match status" value="1"/>
</dbReference>
<dbReference type="Gene3D" id="2.70.150.10">
    <property type="entry name" value="Calcium-transporting ATPase, cytoplasmic transduction domain A"/>
    <property type="match status" value="1"/>
</dbReference>
<dbReference type="PANTHER" id="PTHR48085:SF5">
    <property type="entry name" value="CADMIUM_ZINC-TRANSPORTING ATPASE HMA4-RELATED"/>
    <property type="match status" value="1"/>
</dbReference>
<organism evidence="15 16">
    <name type="scientific">Anaerovirgula multivorans</name>
    <dbReference type="NCBI Taxonomy" id="312168"/>
    <lineage>
        <taxon>Bacteria</taxon>
        <taxon>Bacillati</taxon>
        <taxon>Bacillota</taxon>
        <taxon>Clostridia</taxon>
        <taxon>Peptostreptococcales</taxon>
        <taxon>Natronincolaceae</taxon>
        <taxon>Anaerovirgula</taxon>
    </lineage>
</organism>
<evidence type="ECO:0000256" key="3">
    <source>
        <dbReference type="ARBA" id="ARBA00022539"/>
    </source>
</evidence>
<dbReference type="InterPro" id="IPR018303">
    <property type="entry name" value="ATPase_P-typ_P_site"/>
</dbReference>
<keyword evidence="10 13" id="KW-0472">Membrane</keyword>
<evidence type="ECO:0000256" key="12">
    <source>
        <dbReference type="ARBA" id="ARBA00049338"/>
    </source>
</evidence>
<dbReference type="InterPro" id="IPR008250">
    <property type="entry name" value="ATPase_P-typ_transduc_dom_A_sf"/>
</dbReference>